<accession>A0A0B6Z9G4</accession>
<sequence length="340" mass="39522">MARNEEKQLARLNRLYLQQQKEEELKKRPPRPRLETLNSVNDVKKWLPSIMRDIDFYVKQMEVTCYPKRQIEEFECRIDRLRGEYKAFIRKLRQLDPDLKTTPWSDRPYMGKRNKFEACETQVCENEIDDVTLQAQAGKKNQINSIDVKNFIPLPVPVLNNDSCYQHYYGFEKPQIPNTDVIEIQQQNEPLQFDFGKRSLDCGQLSANAKSSHDENVVCNEVKFYPQDNGVYESYNCDKKSVHHYDDHNKQETDLIHKATVARNKTSNISYDSNLYSENQQNSSSHTAQVYTLNEKSEENNFSGDRKLKFGGVLVNESSVCGTLNIPYTDSSSDDGDDET</sequence>
<reference evidence="1" key="1">
    <citation type="submission" date="2014-12" db="EMBL/GenBank/DDBJ databases">
        <title>Insight into the proteome of Arion vulgaris.</title>
        <authorList>
            <person name="Aradska J."/>
            <person name="Bulat T."/>
            <person name="Smidak R."/>
            <person name="Sarate P."/>
            <person name="Gangsoo J."/>
            <person name="Sialana F."/>
            <person name="Bilban M."/>
            <person name="Lubec G."/>
        </authorList>
    </citation>
    <scope>NUCLEOTIDE SEQUENCE</scope>
    <source>
        <tissue evidence="1">Skin</tissue>
    </source>
</reference>
<dbReference type="Pfam" id="PF06246">
    <property type="entry name" value="Isy1"/>
    <property type="match status" value="1"/>
</dbReference>
<gene>
    <name evidence="1" type="primary">ORF54425</name>
</gene>
<dbReference type="InterPro" id="IPR009360">
    <property type="entry name" value="Isy1"/>
</dbReference>
<dbReference type="AlphaFoldDB" id="A0A0B6Z9G4"/>
<protein>
    <submittedName>
        <fullName evidence="1">Uncharacterized protein</fullName>
    </submittedName>
</protein>
<organism evidence="1">
    <name type="scientific">Arion vulgaris</name>
    <dbReference type="NCBI Taxonomy" id="1028688"/>
    <lineage>
        <taxon>Eukaryota</taxon>
        <taxon>Metazoa</taxon>
        <taxon>Spiralia</taxon>
        <taxon>Lophotrochozoa</taxon>
        <taxon>Mollusca</taxon>
        <taxon>Gastropoda</taxon>
        <taxon>Heterobranchia</taxon>
        <taxon>Euthyneura</taxon>
        <taxon>Panpulmonata</taxon>
        <taxon>Eupulmonata</taxon>
        <taxon>Stylommatophora</taxon>
        <taxon>Helicina</taxon>
        <taxon>Arionoidea</taxon>
        <taxon>Arionidae</taxon>
        <taxon>Arion</taxon>
    </lineage>
</organism>
<dbReference type="EMBL" id="HACG01018389">
    <property type="protein sequence ID" value="CEK65254.1"/>
    <property type="molecule type" value="Transcribed_RNA"/>
</dbReference>
<evidence type="ECO:0000313" key="1">
    <source>
        <dbReference type="EMBL" id="CEK65254.1"/>
    </source>
</evidence>
<dbReference type="GO" id="GO:0000350">
    <property type="term" value="P:generation of catalytic spliceosome for second transesterification step"/>
    <property type="evidence" value="ECO:0007669"/>
    <property type="project" value="InterPro"/>
</dbReference>
<name>A0A0B6Z9G4_9EUPU</name>
<proteinExistence type="predicted"/>